<accession>A0A915ZVL3</accession>
<dbReference type="GO" id="GO:0004842">
    <property type="term" value="F:ubiquitin-protein transferase activity"/>
    <property type="evidence" value="ECO:0007669"/>
    <property type="project" value="InterPro"/>
</dbReference>
<comment type="caution">
    <text evidence="9">The sequence shown here is derived from an EMBL/GenBank/DDBJ whole genome shotgun (WGS) entry which is preliminary data.</text>
</comment>
<dbReference type="Proteomes" id="UP000684084">
    <property type="component" value="Unassembled WGS sequence"/>
</dbReference>
<dbReference type="GO" id="GO:0005737">
    <property type="term" value="C:cytoplasm"/>
    <property type="evidence" value="ECO:0007669"/>
    <property type="project" value="UniProtKB-SubCell"/>
</dbReference>
<name>A0A915ZVL3_9GLOM</name>
<dbReference type="GO" id="GO:0008270">
    <property type="term" value="F:zinc ion binding"/>
    <property type="evidence" value="ECO:0007669"/>
    <property type="project" value="UniProtKB-KW"/>
</dbReference>
<dbReference type="PANTHER" id="PTHR22605">
    <property type="entry name" value="RZ-TYPE DOMAIN-CONTAINING PROTEIN"/>
    <property type="match status" value="1"/>
</dbReference>
<evidence type="ECO:0000256" key="2">
    <source>
        <dbReference type="ARBA" id="ARBA00022490"/>
    </source>
</evidence>
<gene>
    <name evidence="9" type="ORF">CHRIB12_LOCUS22206</name>
</gene>
<feature type="compositionally biased region" description="Low complexity" evidence="7">
    <location>
        <begin position="1366"/>
        <end position="1385"/>
    </location>
</feature>
<evidence type="ECO:0000259" key="8">
    <source>
        <dbReference type="PROSITE" id="PS51981"/>
    </source>
</evidence>
<protein>
    <recommendedName>
        <fullName evidence="8">RZ-type domain-containing protein</fullName>
    </recommendedName>
</protein>
<dbReference type="Pfam" id="PF20173">
    <property type="entry name" value="ZnF_RZ-type"/>
    <property type="match status" value="1"/>
</dbReference>
<feature type="compositionally biased region" description="Polar residues" evidence="7">
    <location>
        <begin position="1350"/>
        <end position="1365"/>
    </location>
</feature>
<evidence type="ECO:0000313" key="10">
    <source>
        <dbReference type="Proteomes" id="UP000684084"/>
    </source>
</evidence>
<proteinExistence type="predicted"/>
<dbReference type="InterPro" id="IPR046439">
    <property type="entry name" value="ZF_RZ_dom"/>
</dbReference>
<evidence type="ECO:0000256" key="4">
    <source>
        <dbReference type="ARBA" id="ARBA00022771"/>
    </source>
</evidence>
<evidence type="ECO:0000313" key="9">
    <source>
        <dbReference type="EMBL" id="CAB5391981.1"/>
    </source>
</evidence>
<feature type="domain" description="RZ-type" evidence="8">
    <location>
        <begin position="849"/>
        <end position="918"/>
    </location>
</feature>
<dbReference type="PROSITE" id="PS51981">
    <property type="entry name" value="ZF_RZ"/>
    <property type="match status" value="1"/>
</dbReference>
<comment type="subcellular location">
    <subcellularLocation>
        <location evidence="1">Cytoplasm</location>
    </subcellularLocation>
</comment>
<sequence>MLNEKIYKTPVLVNLLKTRTVNWLKEHSNNTNWQYEVSSNKKLLYPYSSFANALLAHIRRVIRKPIAKLLYALEKYAAIYTIIFLCEKSITNKVPVKFAMESVESSDTIKEISDDNIMSDDACLLEFWNKMVDDDNVISIEGLNVDPSPDSYVMPHGVYELEFPFSYYIMKKIDDSRRVYEEELLSLYNNQENIDKTTGELHTHVVEGYNKKFINNIEKSPIIKNSPIANYPEKYFKDFINVILSDKVSSGEKDGNLDEKLLKFIFERRLGADNVLNPIRLHSYWWKNSSSILAELSLAQMSPNVITQIETEKENEENKILLDVEFEIYLVEQVIRNLLSRIIDAKEGEHEGLRNLRIIERWQYEVTKVLSLCEKINVSFKLYSLQLLRICNDLLVTKSIPLGDMKRIIEYAQQQNANSSSDGAQNEIITEGFINIVMKILTSLELSENNLIPRRLFILRCLDMLTLESPVRLYLYRETFSSSPFPIMGAIISRIFGTEEKECPNSILHLIQQPKQILQHSERLATINECFNINNLNVLMAALICDTFQQEFFSKLDLVALVDGFNSAINALYGNDIQPLQRIASIAFLKEFTNQFWKCIIKCNEDYLQPITHNLLEAESFDGTLLMEQFNNTMSIPHPLITSFGLYLLRELRINREFSGDEIKKFCEAQSKNLNWFDNFNIDDKNESRLPFNPYWAVPSYGKLEIAFTLLYNDDNRPQFNSIFQQYNDKAPDLSDKLGLFGIVVAKLHSIRASREWKHNENQISQYFGQKITNLTTIPEDFKGILFNVLANTHPLLKINEVITNSELLIKSVIAHIIGLHVLLDPNTTPLSLYMHKIIDAQKTFILACQSDMENLLFNAIAEREGVSRYSCQCGYKYLIGECGGAMEESRCPECKKTIGGLSHVTAEGNIRLDVENKYSFESNDQKGYISEKINDDINYTMRYLTPVAYRILHLIVHAIIGSQAASPDSIALIQQHSKDYTNVEDYCMEHIKNDWNALKQILNCSDENLALTFHSLILTLDKNLPSCNSTLYSSYSRNQWETAFSQTTVLELTRNVNESAAKFRAQIEQNMKKVDVKNSLLEELINQTNLMDERYTRENLPSLWRVIELFSSSIRILGEIKSLIPQEEIPSEKLSLIIGQQSVPSYLTLSASLSTLTSKDNSSELLSLLEILLCFIKRTSIGDGNLLLNEFINQWVQLSSLTENSRFKTILSYELQLKHVVSLYEVIEEQVANIMIQFIDKKFKEPLTDDMKKDLDDAIDFEGGNKGKIPADSFIIAMKRFIQRVLQAESDKETHPLNTYVTDMSLSLWPSNNVIEEVLDDKFPDTLFVANSFAAYEYVLQKKEISKPKQSYSGGMSNKPPSFNTSSISETTASSPSQSTQPSAFTLKNKGKKLRKFAETSSSVCFILNRRKRREILGIFKGKTSLFNTKI</sequence>
<reference evidence="9" key="1">
    <citation type="submission" date="2020-05" db="EMBL/GenBank/DDBJ databases">
        <authorList>
            <person name="Rincon C."/>
            <person name="Sanders R I."/>
            <person name="Robbins C."/>
            <person name="Chaturvedi A."/>
        </authorList>
    </citation>
    <scope>NUCLEOTIDE SEQUENCE</scope>
    <source>
        <strain evidence="9">CHB12</strain>
    </source>
</reference>
<dbReference type="InterPro" id="IPR031248">
    <property type="entry name" value="RNF213"/>
</dbReference>
<evidence type="ECO:0000256" key="1">
    <source>
        <dbReference type="ARBA" id="ARBA00004496"/>
    </source>
</evidence>
<dbReference type="GO" id="GO:0016887">
    <property type="term" value="F:ATP hydrolysis activity"/>
    <property type="evidence" value="ECO:0007669"/>
    <property type="project" value="InterPro"/>
</dbReference>
<dbReference type="GO" id="GO:0002376">
    <property type="term" value="P:immune system process"/>
    <property type="evidence" value="ECO:0007669"/>
    <property type="project" value="UniProtKB-KW"/>
</dbReference>
<dbReference type="OrthoDB" id="2423195at2759"/>
<keyword evidence="2" id="KW-0963">Cytoplasm</keyword>
<keyword evidence="4" id="KW-0863">Zinc-finger</keyword>
<evidence type="ECO:0000256" key="5">
    <source>
        <dbReference type="ARBA" id="ARBA00022833"/>
    </source>
</evidence>
<feature type="region of interest" description="Disordered" evidence="7">
    <location>
        <begin position="1350"/>
        <end position="1386"/>
    </location>
</feature>
<evidence type="ECO:0000256" key="6">
    <source>
        <dbReference type="ARBA" id="ARBA00022859"/>
    </source>
</evidence>
<evidence type="ECO:0000256" key="7">
    <source>
        <dbReference type="SAM" id="MobiDB-lite"/>
    </source>
</evidence>
<dbReference type="PANTHER" id="PTHR22605:SF1">
    <property type="entry name" value="RZ-TYPE DOMAIN-CONTAINING PROTEIN"/>
    <property type="match status" value="1"/>
</dbReference>
<keyword evidence="6" id="KW-0391">Immunity</keyword>
<evidence type="ECO:0000256" key="3">
    <source>
        <dbReference type="ARBA" id="ARBA00022723"/>
    </source>
</evidence>
<keyword evidence="3" id="KW-0479">Metal-binding</keyword>
<keyword evidence="5" id="KW-0862">Zinc</keyword>
<dbReference type="EMBL" id="CAGKOT010000074">
    <property type="protein sequence ID" value="CAB5391981.1"/>
    <property type="molecule type" value="Genomic_DNA"/>
</dbReference>
<organism evidence="9 10">
    <name type="scientific">Rhizophagus irregularis</name>
    <dbReference type="NCBI Taxonomy" id="588596"/>
    <lineage>
        <taxon>Eukaryota</taxon>
        <taxon>Fungi</taxon>
        <taxon>Fungi incertae sedis</taxon>
        <taxon>Mucoromycota</taxon>
        <taxon>Glomeromycotina</taxon>
        <taxon>Glomeromycetes</taxon>
        <taxon>Glomerales</taxon>
        <taxon>Glomeraceae</taxon>
        <taxon>Rhizophagus</taxon>
    </lineage>
</organism>